<organism evidence="8 9">
    <name type="scientific">Azospirillum oryzae</name>
    <dbReference type="NCBI Taxonomy" id="286727"/>
    <lineage>
        <taxon>Bacteria</taxon>
        <taxon>Pseudomonadati</taxon>
        <taxon>Pseudomonadota</taxon>
        <taxon>Alphaproteobacteria</taxon>
        <taxon>Rhodospirillales</taxon>
        <taxon>Azospirillaceae</taxon>
        <taxon>Azospirillum</taxon>
    </lineage>
</organism>
<evidence type="ECO:0000259" key="7">
    <source>
        <dbReference type="PROSITE" id="PS00623"/>
    </source>
</evidence>
<dbReference type="GO" id="GO:0050660">
    <property type="term" value="F:flavin adenine dinucleotide binding"/>
    <property type="evidence" value="ECO:0007669"/>
    <property type="project" value="InterPro"/>
</dbReference>
<dbReference type="InterPro" id="IPR000172">
    <property type="entry name" value="GMC_OxRdtase_N"/>
</dbReference>
<evidence type="ECO:0000313" key="9">
    <source>
        <dbReference type="Proteomes" id="UP000509702"/>
    </source>
</evidence>
<evidence type="ECO:0000313" key="8">
    <source>
        <dbReference type="EMBL" id="QKS53962.1"/>
    </source>
</evidence>
<dbReference type="GO" id="GO:0016614">
    <property type="term" value="F:oxidoreductase activity, acting on CH-OH group of donors"/>
    <property type="evidence" value="ECO:0007669"/>
    <property type="project" value="InterPro"/>
</dbReference>
<keyword evidence="9" id="KW-1185">Reference proteome</keyword>
<dbReference type="Proteomes" id="UP000509702">
    <property type="component" value="Plasmid unnamed6"/>
</dbReference>
<dbReference type="InterPro" id="IPR012132">
    <property type="entry name" value="GMC_OxRdtase"/>
</dbReference>
<dbReference type="PIRSF" id="PIRSF000137">
    <property type="entry name" value="Alcohol_oxidase"/>
    <property type="match status" value="1"/>
</dbReference>
<dbReference type="PANTHER" id="PTHR11552:SF147">
    <property type="entry name" value="CHOLINE DEHYDROGENASE, MITOCHONDRIAL"/>
    <property type="match status" value="1"/>
</dbReference>
<evidence type="ECO:0000256" key="5">
    <source>
        <dbReference type="PIRSR" id="PIRSR000137-2"/>
    </source>
</evidence>
<feature type="domain" description="Glucose-methanol-choline oxidoreductase N-terminal" evidence="7">
    <location>
        <begin position="80"/>
        <end position="103"/>
    </location>
</feature>
<keyword evidence="4 5" id="KW-0274">FAD</keyword>
<accession>A0A6N1B344</accession>
<evidence type="ECO:0000256" key="4">
    <source>
        <dbReference type="ARBA" id="ARBA00022827"/>
    </source>
</evidence>
<evidence type="ECO:0000256" key="1">
    <source>
        <dbReference type="ARBA" id="ARBA00001974"/>
    </source>
</evidence>
<name>A0A6N1B344_9PROT</name>
<protein>
    <submittedName>
        <fullName evidence="8">GMC family oxidoreductase N-terminal domain-containing protein</fullName>
    </submittedName>
</protein>
<dbReference type="SUPFAM" id="SSF54373">
    <property type="entry name" value="FAD-linked reductases, C-terminal domain"/>
    <property type="match status" value="1"/>
</dbReference>
<reference evidence="8 9" key="1">
    <citation type="submission" date="2020-06" db="EMBL/GenBank/DDBJ databases">
        <title>Complete genome of Azosprillum oryzae KACC14407.</title>
        <authorList>
            <person name="Kim M."/>
            <person name="Park Y.-J."/>
            <person name="Shin J.-H."/>
        </authorList>
    </citation>
    <scope>NUCLEOTIDE SEQUENCE [LARGE SCALE GENOMIC DNA]</scope>
    <source>
        <strain evidence="8 9">KACC 14407</strain>
        <plasmid evidence="8 9">unnamed6</plasmid>
    </source>
</reference>
<feature type="binding site" evidence="5">
    <location>
        <position position="217"/>
    </location>
    <ligand>
        <name>FAD</name>
        <dbReference type="ChEBI" id="CHEBI:57692"/>
    </ligand>
</feature>
<dbReference type="InterPro" id="IPR036188">
    <property type="entry name" value="FAD/NAD-bd_sf"/>
</dbReference>
<geneLocation type="plasmid" evidence="8 9">
    <name>unnamed6</name>
</geneLocation>
<dbReference type="SUPFAM" id="SSF51905">
    <property type="entry name" value="FAD/NAD(P)-binding domain"/>
    <property type="match status" value="1"/>
</dbReference>
<sequence length="531" mass="57555">MEFDYIVVGAGSAGCVLAARLTEDPTVSVLLVEAGGRDIHPFIHIPAGFLRLLDHPTISWRYRTDPDPETGDRAILFPRGKGLGGSSSINGLLYVRGQPQDYDHWAQLGNRGWSFEDVLPYFKRSESWQGATSAWRGRNGPLSVSELTERPLLCEAIVAAGEEVGLSYRSDINAVPHDGIGYYQQTRRGRFRASAARGYLAPAMKRPNLAILTNAHVRRVTFDGRRATGIEYERGGAAQVATARREVILSAGVVGSPQLLQLSGIGAPDLLGPLDVPLLHASSGVGGNLQDHYVVRLTYRMAGTETLNERARGLSLIREIVRYALTGDGVLTYSAALVGAFVKVLEESASPDVQFVIAPGSFKHGRLGELDDFPGMTCGCWQMRPRSRGSVAIRSRDPREAPAIRPRYLSDPADQRATVAGLRFGRRLCRAQALAGYREAEMVPGPAVESDDELLDYARRNGSTVYHAVGTCRMGTDAGAVVDPSLRVHGVERLRVIDASIMPTITSTNTNATTIMIAEKGADLLRSRLPA</sequence>
<keyword evidence="3 6" id="KW-0285">Flavoprotein</keyword>
<dbReference type="RefSeq" id="WP_149199615.1">
    <property type="nucleotide sequence ID" value="NZ_BSOV01000002.1"/>
</dbReference>
<dbReference type="Pfam" id="PF05199">
    <property type="entry name" value="GMC_oxred_C"/>
    <property type="match status" value="1"/>
</dbReference>
<dbReference type="EMBL" id="CP054621">
    <property type="protein sequence ID" value="QKS53962.1"/>
    <property type="molecule type" value="Genomic_DNA"/>
</dbReference>
<evidence type="ECO:0000256" key="3">
    <source>
        <dbReference type="ARBA" id="ARBA00022630"/>
    </source>
</evidence>
<comment type="cofactor">
    <cofactor evidence="1 5">
        <name>FAD</name>
        <dbReference type="ChEBI" id="CHEBI:57692"/>
    </cofactor>
</comment>
<dbReference type="Pfam" id="PF00732">
    <property type="entry name" value="GMC_oxred_N"/>
    <property type="match status" value="1"/>
</dbReference>
<dbReference type="PANTHER" id="PTHR11552">
    <property type="entry name" value="GLUCOSE-METHANOL-CHOLINE GMC OXIDOREDUCTASE"/>
    <property type="match status" value="1"/>
</dbReference>
<comment type="similarity">
    <text evidence="2 6">Belongs to the GMC oxidoreductase family.</text>
</comment>
<proteinExistence type="inferred from homology"/>
<evidence type="ECO:0000256" key="2">
    <source>
        <dbReference type="ARBA" id="ARBA00010790"/>
    </source>
</evidence>
<dbReference type="Gene3D" id="3.30.560.10">
    <property type="entry name" value="Glucose Oxidase, domain 3"/>
    <property type="match status" value="1"/>
</dbReference>
<dbReference type="OrthoDB" id="9785276at2"/>
<dbReference type="Gene3D" id="3.50.50.60">
    <property type="entry name" value="FAD/NAD(P)-binding domain"/>
    <property type="match status" value="1"/>
</dbReference>
<dbReference type="KEGG" id="aoz:HUE56_26070"/>
<dbReference type="InterPro" id="IPR007867">
    <property type="entry name" value="GMC_OxRtase_C"/>
</dbReference>
<gene>
    <name evidence="8" type="ORF">HUE56_26070</name>
</gene>
<dbReference type="PROSITE" id="PS00623">
    <property type="entry name" value="GMC_OXRED_1"/>
    <property type="match status" value="1"/>
</dbReference>
<evidence type="ECO:0000256" key="6">
    <source>
        <dbReference type="RuleBase" id="RU003968"/>
    </source>
</evidence>
<keyword evidence="8" id="KW-0614">Plasmid</keyword>
<dbReference type="AlphaFoldDB" id="A0A6N1B344"/>